<evidence type="ECO:0000259" key="3">
    <source>
        <dbReference type="Pfam" id="PF01167"/>
    </source>
</evidence>
<dbReference type="PANTHER" id="PTHR16517:SF7">
    <property type="entry name" value="PROTEIN KING TUBBY"/>
    <property type="match status" value="1"/>
</dbReference>
<comment type="caution">
    <text evidence="4">The sequence shown here is derived from an EMBL/GenBank/DDBJ whole genome shotgun (WGS) entry which is preliminary data.</text>
</comment>
<sequence length="538" mass="61225">MEMDASSVTSSSVSRASMLERQRQVALRRRQNQIQSASIMRTNATVQQNIRLPFNDGQIQMTNQPLHFQQQVLYQTNQLVHADSMMHHGYIDNRGFLAMNQMIPANATSHQMVPYDDGQGQSYYRQSCHSSASDSHHNIVQYKPSGDDMSELTDARTEGPRHSYRHAPPRCVSVEDDEKSSNRRSTFSFIDIEEDDIEMKINSPISKSRSASKLQRRTSSRSLSFNDNPEHKMHRQTSSSNASKMSIGESSKEESEQRIIQFLNEMESVTELDVDNPAMMRAFLTRPCPKGVGMMRCYIKRNKGIKNKLFPGYRVYLKENNAFLMTSKKRMGNATSNYLISMGRNDFDNRQSPNVLGKLRSNFLGTEYTIYDGGRNPQYESSFEDDGDANVRCELGAIFYAASTTLGAKGPRKMKACIGKLDDGNNPAKVWMPMKEDDDRMVTCFKDKDSQNNLVTFVNKNPSWNEEIKAYALNFNGRVTMESVKNFQLIDESDPEKIYLQFGRTGKDEFILDLQWPLSPLQAFAFALSSFDSKLGCD</sequence>
<organism evidence="4 5">
    <name type="scientific">Cyclotella atomus</name>
    <dbReference type="NCBI Taxonomy" id="382360"/>
    <lineage>
        <taxon>Eukaryota</taxon>
        <taxon>Sar</taxon>
        <taxon>Stramenopiles</taxon>
        <taxon>Ochrophyta</taxon>
        <taxon>Bacillariophyta</taxon>
        <taxon>Coscinodiscophyceae</taxon>
        <taxon>Thalassiosirophycidae</taxon>
        <taxon>Stephanodiscales</taxon>
        <taxon>Stephanodiscaceae</taxon>
        <taxon>Cyclotella</taxon>
    </lineage>
</organism>
<accession>A0ABD3Q6H6</accession>
<feature type="region of interest" description="Disordered" evidence="2">
    <location>
        <begin position="201"/>
        <end position="257"/>
    </location>
</feature>
<dbReference type="PRINTS" id="PR01573">
    <property type="entry name" value="SUPERTUBBY"/>
</dbReference>
<feature type="compositionally biased region" description="Polar residues" evidence="2">
    <location>
        <begin position="123"/>
        <end position="133"/>
    </location>
</feature>
<dbReference type="Gene3D" id="3.20.90.10">
    <property type="entry name" value="Tubby Protein, Chain A"/>
    <property type="match status" value="1"/>
</dbReference>
<dbReference type="SUPFAM" id="SSF54518">
    <property type="entry name" value="Tubby C-terminal domain-like"/>
    <property type="match status" value="1"/>
</dbReference>
<gene>
    <name evidence="4" type="ORF">ACHAWO_005358</name>
</gene>
<reference evidence="4 5" key="1">
    <citation type="submission" date="2024-10" db="EMBL/GenBank/DDBJ databases">
        <title>Updated reference genomes for cyclostephanoid diatoms.</title>
        <authorList>
            <person name="Roberts W.R."/>
            <person name="Alverson A.J."/>
        </authorList>
    </citation>
    <scope>NUCLEOTIDE SEQUENCE [LARGE SCALE GENOMIC DNA]</scope>
    <source>
        <strain evidence="4 5">AJA010-31</strain>
    </source>
</reference>
<dbReference type="EMBL" id="JALLPJ020000332">
    <property type="protein sequence ID" value="KAL3795186.1"/>
    <property type="molecule type" value="Genomic_DNA"/>
</dbReference>
<feature type="compositionally biased region" description="Polar residues" evidence="2">
    <location>
        <begin position="203"/>
        <end position="213"/>
    </location>
</feature>
<evidence type="ECO:0000313" key="4">
    <source>
        <dbReference type="EMBL" id="KAL3795186.1"/>
    </source>
</evidence>
<evidence type="ECO:0000256" key="2">
    <source>
        <dbReference type="SAM" id="MobiDB-lite"/>
    </source>
</evidence>
<dbReference type="InterPro" id="IPR000007">
    <property type="entry name" value="Tubby_C"/>
</dbReference>
<protein>
    <recommendedName>
        <fullName evidence="3">Tubby C-terminal domain-containing protein</fullName>
    </recommendedName>
</protein>
<keyword evidence="5" id="KW-1185">Reference proteome</keyword>
<dbReference type="Proteomes" id="UP001530400">
    <property type="component" value="Unassembled WGS sequence"/>
</dbReference>
<proteinExistence type="inferred from homology"/>
<dbReference type="Pfam" id="PF01167">
    <property type="entry name" value="Tub"/>
    <property type="match status" value="1"/>
</dbReference>
<dbReference type="AlphaFoldDB" id="A0ABD3Q6H6"/>
<feature type="region of interest" description="Disordered" evidence="2">
    <location>
        <begin position="123"/>
        <end position="183"/>
    </location>
</feature>
<feature type="domain" description="Tubby C-terminal" evidence="3">
    <location>
        <begin position="284"/>
        <end position="533"/>
    </location>
</feature>
<name>A0ABD3Q6H6_9STRA</name>
<dbReference type="InterPro" id="IPR025659">
    <property type="entry name" value="Tubby-like_C"/>
</dbReference>
<evidence type="ECO:0000256" key="1">
    <source>
        <dbReference type="ARBA" id="ARBA00007129"/>
    </source>
</evidence>
<evidence type="ECO:0000313" key="5">
    <source>
        <dbReference type="Proteomes" id="UP001530400"/>
    </source>
</evidence>
<feature type="compositionally biased region" description="Low complexity" evidence="2">
    <location>
        <begin position="1"/>
        <end position="17"/>
    </location>
</feature>
<feature type="region of interest" description="Disordered" evidence="2">
    <location>
        <begin position="1"/>
        <end position="20"/>
    </location>
</feature>
<dbReference type="PANTHER" id="PTHR16517">
    <property type="entry name" value="TUBBY-RELATED"/>
    <property type="match status" value="1"/>
</dbReference>
<comment type="similarity">
    <text evidence="1">Belongs to the TUB family.</text>
</comment>